<evidence type="ECO:0000259" key="4">
    <source>
        <dbReference type="Pfam" id="PF26355"/>
    </source>
</evidence>
<feature type="repeat" description="WD" evidence="3">
    <location>
        <begin position="736"/>
        <end position="777"/>
    </location>
</feature>
<dbReference type="SUPFAM" id="SSF50978">
    <property type="entry name" value="WD40 repeat-like"/>
    <property type="match status" value="2"/>
</dbReference>
<evidence type="ECO:0000256" key="2">
    <source>
        <dbReference type="ARBA" id="ARBA00022737"/>
    </source>
</evidence>
<dbReference type="PRINTS" id="PR00320">
    <property type="entry name" value="GPROTEINBRPT"/>
</dbReference>
<evidence type="ECO:0000313" key="5">
    <source>
        <dbReference type="EMBL" id="MDR9898643.1"/>
    </source>
</evidence>
<dbReference type="Gene3D" id="3.40.50.300">
    <property type="entry name" value="P-loop containing nucleotide triphosphate hydrolases"/>
    <property type="match status" value="2"/>
</dbReference>
<keyword evidence="2" id="KW-0677">Repeat</keyword>
<feature type="repeat" description="WD" evidence="3">
    <location>
        <begin position="965"/>
        <end position="1006"/>
    </location>
</feature>
<organism evidence="5 6">
    <name type="scientific">Aetokthonos hydrillicola Thurmond2011</name>
    <dbReference type="NCBI Taxonomy" id="2712845"/>
    <lineage>
        <taxon>Bacteria</taxon>
        <taxon>Bacillati</taxon>
        <taxon>Cyanobacteriota</taxon>
        <taxon>Cyanophyceae</taxon>
        <taxon>Nostocales</taxon>
        <taxon>Hapalosiphonaceae</taxon>
        <taxon>Aetokthonos</taxon>
    </lineage>
</organism>
<dbReference type="EMBL" id="JAALHA020000019">
    <property type="protein sequence ID" value="MDR9898643.1"/>
    <property type="molecule type" value="Genomic_DNA"/>
</dbReference>
<dbReference type="InterPro" id="IPR015943">
    <property type="entry name" value="WD40/YVTN_repeat-like_dom_sf"/>
</dbReference>
<dbReference type="GO" id="GO:0030621">
    <property type="term" value="F:U4 snRNA binding"/>
    <property type="evidence" value="ECO:0007669"/>
    <property type="project" value="TreeGrafter"/>
</dbReference>
<dbReference type="InterPro" id="IPR001680">
    <property type="entry name" value="WD40_rpt"/>
</dbReference>
<feature type="repeat" description="WD" evidence="3">
    <location>
        <begin position="1007"/>
        <end position="1048"/>
    </location>
</feature>
<feature type="repeat" description="WD" evidence="3">
    <location>
        <begin position="568"/>
        <end position="609"/>
    </location>
</feature>
<feature type="repeat" description="WD" evidence="3">
    <location>
        <begin position="1049"/>
        <end position="1090"/>
    </location>
</feature>
<dbReference type="PANTHER" id="PTHR19846:SF0">
    <property type="entry name" value="PRE-MRNA PROCESSING FACTOR 4"/>
    <property type="match status" value="1"/>
</dbReference>
<sequence>MDFEQALLVANAAIFALTEKHLNNLERAVLSGSWEGQTYEQMAQTFSWSEKTLKDAGSSLWKSLTEALGEKVGKKNFRAVLERLEIQKNSASAKSKNYQDWGKAPDVAVFFGREEELQLLEQWILQDRCQVVGILGFGGIGKTKLSVRLGKGGIGKTDLSLKLARSIQNEFTYIIWRSLLNAPPLTTILTEWIKFLSDQQETRLPDTVDEQLRLVLQYLQSKRCLLMLDNMETVLQSGDRAGHYRQGYEDYGQLLKAIAEIPHQSCLLLTSREKPKELDRSTYPVQVLELGGLDYAQGRKVFAEIGSFKGSQEQWQELITFYNGNPLVLELAARHIKEVFFGDISDFLKEGKQVFEDLNDLLDWHFDRLSEQEREITYWFTINREPVTIAELRHDILTYSRQKLLPSTLQSLQRRLPVEKNEQASAFTLQPVLMEYMTERLIEQMSQEIATGNVSLFNTHAIIKASAKDYIRKSQEVLILHPLHQTLIESLENTTLEAQLTHILSTVRQQSPCKPGYIGGNALNLLCFGNSSLQKYDFSYLEIRQAYLQGITLHKVSFAYSKFLQTVFTSVFGKILSLALSPSGEYFATADTLNEIRLWQVIDNQPILTLRGHTNWVWSVAFSPNGLLLASGSDDPSVKLWDTRNSQCLHTLNEHTKTVYSVAFAPSGTILASGSQDQTIKLWSVHAGTCLNTLIGHTSAVWTVGFSPDGTTLVSGSVDQTIKFWNIQTSQCIRTLEGHTGALRVVAFSINGRILASGSADKTIKLWDVDTGQCLDTLYGHTSVIRSICYSPDGQFLASSSDDHTIKLWDLQTGHCVNTFRGHAGSVRSVVFSLDSSTLLSGGYDETVKFWECNTGRCINTLQGYTNSVRSVAFSSADILRGESVSIEDSTSPEEIGNLLASGCDNGNIVLWHTYTGEPTQVLKEHTNTVWTVALSPNSGQLIASGSWDRTIKLWNQRGLCLSTLKGHSDLVLSVAFHPTDDILASCSQDMTIKLWNVHTGECFNTLQGHAGSILSVAFAPNSSILASSSADTTIKLWEVNKGECFKTLQKHTNGVWTIAFSPDGTILASAGDDQTVNLWDVPSGEYICTLQGHDNKIKSIAFTPDGQLLASGSEDRTIKLWDLQTNQCLYTLSGHDKWIQSVAFSPNGSVLASGSEDETIKLWDVATGNCIQTLRSPRPYEGMNIIGTTGLTDGQKAVLIALGAIQHET</sequence>
<accession>A0AAP5IBV0</accession>
<dbReference type="GO" id="GO:0000398">
    <property type="term" value="P:mRNA splicing, via spliceosome"/>
    <property type="evidence" value="ECO:0007669"/>
    <property type="project" value="TreeGrafter"/>
</dbReference>
<protein>
    <submittedName>
        <fullName evidence="5">WD40 repeat domain-containing protein</fullName>
    </submittedName>
</protein>
<dbReference type="FunFam" id="2.130.10.10:FF:000228">
    <property type="entry name" value="COMPASS-like H3K4 histone methylase component WDR5A"/>
    <property type="match status" value="1"/>
</dbReference>
<dbReference type="Pfam" id="PF26355">
    <property type="entry name" value="HTH_VMAP-M9"/>
    <property type="match status" value="1"/>
</dbReference>
<feature type="repeat" description="WD" evidence="3">
    <location>
        <begin position="1133"/>
        <end position="1174"/>
    </location>
</feature>
<dbReference type="AlphaFoldDB" id="A0AAP5IBV0"/>
<feature type="repeat" description="WD" evidence="3">
    <location>
        <begin position="1091"/>
        <end position="1132"/>
    </location>
</feature>
<dbReference type="InterPro" id="IPR058651">
    <property type="entry name" value="HTH_VMAP-M9"/>
</dbReference>
<dbReference type="PRINTS" id="PR00364">
    <property type="entry name" value="DISEASERSIST"/>
</dbReference>
<dbReference type="InterPro" id="IPR019775">
    <property type="entry name" value="WD40_repeat_CS"/>
</dbReference>
<dbReference type="InterPro" id="IPR036322">
    <property type="entry name" value="WD40_repeat_dom_sf"/>
</dbReference>
<dbReference type="SMART" id="SM00320">
    <property type="entry name" value="WD40"/>
    <property type="match status" value="14"/>
</dbReference>
<dbReference type="Pfam" id="PF00400">
    <property type="entry name" value="WD40"/>
    <property type="match status" value="13"/>
</dbReference>
<dbReference type="InterPro" id="IPR020472">
    <property type="entry name" value="WD40_PAC1"/>
</dbReference>
<dbReference type="RefSeq" id="WP_208339410.1">
    <property type="nucleotide sequence ID" value="NZ_CAWQFN010000531.1"/>
</dbReference>
<feature type="repeat" description="WD" evidence="3">
    <location>
        <begin position="778"/>
        <end position="819"/>
    </location>
</feature>
<proteinExistence type="predicted"/>
<feature type="repeat" description="WD" evidence="3">
    <location>
        <begin position="652"/>
        <end position="693"/>
    </location>
</feature>
<feature type="domain" description="vWA-MoxR associated protein N-terminal HTH" evidence="4">
    <location>
        <begin position="1"/>
        <end position="84"/>
    </location>
</feature>
<dbReference type="PANTHER" id="PTHR19846">
    <property type="entry name" value="WD40 REPEAT PROTEIN"/>
    <property type="match status" value="1"/>
</dbReference>
<feature type="repeat" description="WD" evidence="3">
    <location>
        <begin position="694"/>
        <end position="735"/>
    </location>
</feature>
<keyword evidence="1 3" id="KW-0853">WD repeat</keyword>
<evidence type="ECO:0000256" key="1">
    <source>
        <dbReference type="ARBA" id="ARBA00022574"/>
    </source>
</evidence>
<reference evidence="6" key="1">
    <citation type="journal article" date="2021" name="Science">
        <title>Hunting the eagle killer: A cyanobacterial neurotoxin causes vacuolar myelinopathy.</title>
        <authorList>
            <person name="Breinlinger S."/>
            <person name="Phillips T.J."/>
            <person name="Haram B.N."/>
            <person name="Mares J."/>
            <person name="Martinez Yerena J.A."/>
            <person name="Hrouzek P."/>
            <person name="Sobotka R."/>
            <person name="Henderson W.M."/>
            <person name="Schmieder P."/>
            <person name="Williams S.M."/>
            <person name="Lauderdale J.D."/>
            <person name="Wilde H.D."/>
            <person name="Gerrin W."/>
            <person name="Kust A."/>
            <person name="Washington J.W."/>
            <person name="Wagner C."/>
            <person name="Geier B."/>
            <person name="Liebeke M."/>
            <person name="Enke H."/>
            <person name="Niedermeyer T.H.J."/>
            <person name="Wilde S.B."/>
        </authorList>
    </citation>
    <scope>NUCLEOTIDE SEQUENCE [LARGE SCALE GENOMIC DNA]</scope>
    <source>
        <strain evidence="6">Thurmond2011</strain>
    </source>
</reference>
<dbReference type="PROSITE" id="PS50082">
    <property type="entry name" value="WD_REPEATS_2"/>
    <property type="match status" value="13"/>
</dbReference>
<evidence type="ECO:0000313" key="6">
    <source>
        <dbReference type="Proteomes" id="UP000667802"/>
    </source>
</evidence>
<feature type="repeat" description="WD" evidence="3">
    <location>
        <begin position="923"/>
        <end position="956"/>
    </location>
</feature>
<evidence type="ECO:0000256" key="3">
    <source>
        <dbReference type="PROSITE-ProRule" id="PRU00221"/>
    </source>
</evidence>
<dbReference type="PROSITE" id="PS00678">
    <property type="entry name" value="WD_REPEATS_1"/>
    <property type="match status" value="9"/>
</dbReference>
<dbReference type="PROSITE" id="PS50294">
    <property type="entry name" value="WD_REPEATS_REGION"/>
    <property type="match status" value="12"/>
</dbReference>
<keyword evidence="6" id="KW-1185">Reference proteome</keyword>
<feature type="repeat" description="WD" evidence="3">
    <location>
        <begin position="820"/>
        <end position="861"/>
    </location>
</feature>
<comment type="caution">
    <text evidence="5">The sequence shown here is derived from an EMBL/GenBank/DDBJ whole genome shotgun (WGS) entry which is preliminary data.</text>
</comment>
<dbReference type="Proteomes" id="UP000667802">
    <property type="component" value="Unassembled WGS sequence"/>
</dbReference>
<dbReference type="InterPro" id="IPR027417">
    <property type="entry name" value="P-loop_NTPase"/>
</dbReference>
<dbReference type="CDD" id="cd00200">
    <property type="entry name" value="WD40"/>
    <property type="match status" value="3"/>
</dbReference>
<name>A0AAP5IBV0_9CYAN</name>
<dbReference type="Gene3D" id="2.130.10.10">
    <property type="entry name" value="YVTN repeat-like/Quinoprotein amine dehydrogenase"/>
    <property type="match status" value="7"/>
</dbReference>
<gene>
    <name evidence="5" type="ORF">G7B40_029395</name>
</gene>
<dbReference type="GO" id="GO:0017070">
    <property type="term" value="F:U6 snRNA binding"/>
    <property type="evidence" value="ECO:0007669"/>
    <property type="project" value="TreeGrafter"/>
</dbReference>
<feature type="repeat" description="WD" evidence="3">
    <location>
        <begin position="610"/>
        <end position="651"/>
    </location>
</feature>
<dbReference type="SUPFAM" id="SSF52540">
    <property type="entry name" value="P-loop containing nucleoside triphosphate hydrolases"/>
    <property type="match status" value="2"/>
</dbReference>